<gene>
    <name evidence="3" type="ORF">Cvel_30986</name>
</gene>
<evidence type="ECO:0000256" key="1">
    <source>
        <dbReference type="SAM" id="MobiDB-lite"/>
    </source>
</evidence>
<evidence type="ECO:0008006" key="4">
    <source>
        <dbReference type="Google" id="ProtNLM"/>
    </source>
</evidence>
<feature type="compositionally biased region" description="Basic and acidic residues" evidence="1">
    <location>
        <begin position="375"/>
        <end position="385"/>
    </location>
</feature>
<feature type="transmembrane region" description="Helical" evidence="2">
    <location>
        <begin position="12"/>
        <end position="39"/>
    </location>
</feature>
<sequence>MRTSESGTTDLFCRLCIFSPLLLLPVSARVPLLLFFLMLTESAAAAAFCACSPPDFSACAGFLVREGSPFEISRTCPRPRRGKTPAQGCRLSLLKDDFPQSPGTRRLSARPLKRQNRKRGLHFHKGYEADIARLGGFPAGMPLPTPQEIDRLPLEDQRIIRNLMGGGQGLEMENSRKEASAASRGLLARADDNMLGREMRDGEGGDATSSNVLGKKEKKKKKSGLASLMKQVEPETALAPSALREKLKQKKEKLKKEKEKDSGEKETGGLQGRETIAKGTSRKKPSQGDQMIAVMKEKAEINKLREARRMLEGQTPEEFLASEREKMSSQTEKEQQLHRRRVSQFGGEAKETKTAFPAGSGNIEHSRSPSPFSELSRREPRERRTGGPSHESQTKQLAGQPEVWFASGADGEIEDFSDSHMSLQQLKKRRAAQKREKGQEKAAVERVRKELHERKSAKKETAGERTALRKGVTKKRVAGQGGLANEEGSQTVMSLRKGKTRKRRTNEVEVMQPSDSTKKEEGLRRFSSLSLSKSTQPSSQCPKSFKAPRFRS</sequence>
<feature type="compositionally biased region" description="Low complexity" evidence="1">
    <location>
        <begin position="527"/>
        <end position="540"/>
    </location>
</feature>
<feature type="compositionally biased region" description="Basic and acidic residues" evidence="1">
    <location>
        <begin position="189"/>
        <end position="203"/>
    </location>
</feature>
<keyword evidence="2" id="KW-1133">Transmembrane helix</keyword>
<reference evidence="3" key="1">
    <citation type="submission" date="2014-11" db="EMBL/GenBank/DDBJ databases">
        <authorList>
            <person name="Otto D Thomas"/>
            <person name="Naeem Raeece"/>
        </authorList>
    </citation>
    <scope>NUCLEOTIDE SEQUENCE</scope>
</reference>
<dbReference type="AlphaFoldDB" id="A0A0G4HSA8"/>
<feature type="compositionally biased region" description="Basic and acidic residues" evidence="1">
    <location>
        <begin position="321"/>
        <end position="337"/>
    </location>
</feature>
<proteinExistence type="predicted"/>
<evidence type="ECO:0000313" key="3">
    <source>
        <dbReference type="EMBL" id="CEM47251.1"/>
    </source>
</evidence>
<accession>A0A0G4HSA8</accession>
<feature type="compositionally biased region" description="Basic and acidic residues" evidence="1">
    <location>
        <begin position="295"/>
        <end position="311"/>
    </location>
</feature>
<feature type="compositionally biased region" description="Basic and acidic residues" evidence="1">
    <location>
        <begin position="254"/>
        <end position="267"/>
    </location>
</feature>
<name>A0A0G4HSA8_9ALVE</name>
<keyword evidence="2" id="KW-0812">Transmembrane</keyword>
<dbReference type="EMBL" id="CDMZ01003687">
    <property type="protein sequence ID" value="CEM47251.1"/>
    <property type="molecule type" value="Genomic_DNA"/>
</dbReference>
<protein>
    <recommendedName>
        <fullName evidence="4">Transmembrane protein</fullName>
    </recommendedName>
</protein>
<feature type="region of interest" description="Disordered" evidence="1">
    <location>
        <begin position="166"/>
        <end position="552"/>
    </location>
</feature>
<keyword evidence="2" id="KW-0472">Membrane</keyword>
<feature type="compositionally biased region" description="Basic and acidic residues" evidence="1">
    <location>
        <begin position="433"/>
        <end position="467"/>
    </location>
</feature>
<evidence type="ECO:0000256" key="2">
    <source>
        <dbReference type="SAM" id="Phobius"/>
    </source>
</evidence>
<organism evidence="3">
    <name type="scientific">Chromera velia CCMP2878</name>
    <dbReference type="NCBI Taxonomy" id="1169474"/>
    <lineage>
        <taxon>Eukaryota</taxon>
        <taxon>Sar</taxon>
        <taxon>Alveolata</taxon>
        <taxon>Colpodellida</taxon>
        <taxon>Chromeraceae</taxon>
        <taxon>Chromera</taxon>
    </lineage>
</organism>
<dbReference type="VEuPathDB" id="CryptoDB:Cvel_30986"/>